<feature type="region of interest" description="Disordered" evidence="1">
    <location>
        <begin position="1"/>
        <end position="100"/>
    </location>
</feature>
<feature type="compositionally biased region" description="Polar residues" evidence="1">
    <location>
        <begin position="72"/>
        <end position="81"/>
    </location>
</feature>
<reference evidence="2 3" key="1">
    <citation type="submission" date="2024-02" db="EMBL/GenBank/DDBJ databases">
        <title>High-quality chromosome-scale genome assembly of Pensacola bahiagrass (Paspalum notatum Flugge var. saurae).</title>
        <authorList>
            <person name="Vega J.M."/>
            <person name="Podio M."/>
            <person name="Orjuela J."/>
            <person name="Siena L.A."/>
            <person name="Pessino S.C."/>
            <person name="Combes M.C."/>
            <person name="Mariac C."/>
            <person name="Albertini E."/>
            <person name="Pupilli F."/>
            <person name="Ortiz J.P.A."/>
            <person name="Leblanc O."/>
        </authorList>
    </citation>
    <scope>NUCLEOTIDE SEQUENCE [LARGE SCALE GENOMIC DNA]</scope>
    <source>
        <strain evidence="2">R1</strain>
        <tissue evidence="2">Leaf</tissue>
    </source>
</reference>
<dbReference type="Proteomes" id="UP001341281">
    <property type="component" value="Chromosome 04"/>
</dbReference>
<proteinExistence type="predicted"/>
<evidence type="ECO:0000256" key="1">
    <source>
        <dbReference type="SAM" id="MobiDB-lite"/>
    </source>
</evidence>
<dbReference type="EMBL" id="CP144748">
    <property type="protein sequence ID" value="WVZ71549.1"/>
    <property type="molecule type" value="Genomic_DNA"/>
</dbReference>
<name>A0AAQ3TCP5_PASNO</name>
<gene>
    <name evidence="2" type="ORF">U9M48_020123</name>
</gene>
<evidence type="ECO:0000313" key="2">
    <source>
        <dbReference type="EMBL" id="WVZ71549.1"/>
    </source>
</evidence>
<organism evidence="2 3">
    <name type="scientific">Paspalum notatum var. saurae</name>
    <dbReference type="NCBI Taxonomy" id="547442"/>
    <lineage>
        <taxon>Eukaryota</taxon>
        <taxon>Viridiplantae</taxon>
        <taxon>Streptophyta</taxon>
        <taxon>Embryophyta</taxon>
        <taxon>Tracheophyta</taxon>
        <taxon>Spermatophyta</taxon>
        <taxon>Magnoliopsida</taxon>
        <taxon>Liliopsida</taxon>
        <taxon>Poales</taxon>
        <taxon>Poaceae</taxon>
        <taxon>PACMAD clade</taxon>
        <taxon>Panicoideae</taxon>
        <taxon>Andropogonodae</taxon>
        <taxon>Paspaleae</taxon>
        <taxon>Paspalinae</taxon>
        <taxon>Paspalum</taxon>
    </lineage>
</organism>
<protein>
    <submittedName>
        <fullName evidence="2">Uncharacterized protein</fullName>
    </submittedName>
</protein>
<evidence type="ECO:0000313" key="3">
    <source>
        <dbReference type="Proteomes" id="UP001341281"/>
    </source>
</evidence>
<accession>A0AAQ3TCP5</accession>
<dbReference type="AlphaFoldDB" id="A0AAQ3TCP5"/>
<sequence length="188" mass="20582">MMGHGDVGHPATLYQDPATSHRMLHGGGRGPRRGTCSPPCSSEKMRDRGWSRRRARGLTRGTTGSSSKTNDELQSSATPHANNVEELTYENSTEACVQDEEHQSCDPADFEECAVSKEYFCQPEQSEADPKCANNDTVVSMEISISDECSLFQSSEGSVSSCSKIRGIICGEFPKELRQLFLPPEGRC</sequence>
<keyword evidence="3" id="KW-1185">Reference proteome</keyword>
<feature type="compositionally biased region" description="Low complexity" evidence="1">
    <location>
        <begin position="58"/>
        <end position="68"/>
    </location>
</feature>